<dbReference type="PIRSF" id="PIRSF005739">
    <property type="entry name" value="O-mtase"/>
    <property type="match status" value="1"/>
</dbReference>
<dbReference type="GO" id="GO:0032259">
    <property type="term" value="P:methylation"/>
    <property type="evidence" value="ECO:0007669"/>
    <property type="project" value="UniProtKB-KW"/>
</dbReference>
<proteinExistence type="predicted"/>
<evidence type="ECO:0000259" key="6">
    <source>
        <dbReference type="Pfam" id="PF08100"/>
    </source>
</evidence>
<feature type="domain" description="O-methyltransferase dimerisation" evidence="6">
    <location>
        <begin position="2"/>
        <end position="73"/>
    </location>
</feature>
<feature type="active site" description="Proton acceptor" evidence="4">
    <location>
        <position position="223"/>
    </location>
</feature>
<dbReference type="Gene3D" id="3.40.50.150">
    <property type="entry name" value="Vaccinia Virus protein VP39"/>
    <property type="match status" value="1"/>
</dbReference>
<dbReference type="GO" id="GO:0046983">
    <property type="term" value="F:protein dimerization activity"/>
    <property type="evidence" value="ECO:0007669"/>
    <property type="project" value="InterPro"/>
</dbReference>
<evidence type="ECO:0000256" key="3">
    <source>
        <dbReference type="ARBA" id="ARBA00022691"/>
    </source>
</evidence>
<dbReference type="GO" id="GO:0008171">
    <property type="term" value="F:O-methyltransferase activity"/>
    <property type="evidence" value="ECO:0007669"/>
    <property type="project" value="InterPro"/>
</dbReference>
<dbReference type="InterPro" id="IPR029063">
    <property type="entry name" value="SAM-dependent_MTases_sf"/>
</dbReference>
<gene>
    <name evidence="7" type="ORF">GIS00_17170</name>
</gene>
<sequence length="318" mass="34229">MGYIVSRSIMAITEAGIPDLLHDGPRSVPDLATAAGVDADALRRMLGLLESEGLLTGVAPDRVELTGRGRLLCSDTPGSLKHLCALMDHEAYTCWSGAGHALRTGGAAFDQVYGQPYFDWLAGHPDDATRFHAAQAGLVEMRLLPLLALDWSATRTVVDVGAGDGVLLHTLLTAQPHLAGIGFDLPEVTAAAPVGERTTRVGGSFFDGVPVGGDTYVLAQILHDWPDVDAVRILRRVREAMLRTGSPAARLLVLEQVVPDDTRPHPARLLDLHMLVLLGGRERTERQWRELLSRSGFRVERITAGARSALLEAVPEPD</sequence>
<dbReference type="Gene3D" id="1.10.10.10">
    <property type="entry name" value="Winged helix-like DNA-binding domain superfamily/Winged helix DNA-binding domain"/>
    <property type="match status" value="1"/>
</dbReference>
<evidence type="ECO:0000259" key="5">
    <source>
        <dbReference type="Pfam" id="PF00891"/>
    </source>
</evidence>
<dbReference type="SUPFAM" id="SSF46785">
    <property type="entry name" value="Winged helix' DNA-binding domain"/>
    <property type="match status" value="1"/>
</dbReference>
<keyword evidence="2 7" id="KW-0808">Transferase</keyword>
<evidence type="ECO:0000313" key="8">
    <source>
        <dbReference type="Proteomes" id="UP000460221"/>
    </source>
</evidence>
<dbReference type="Gene3D" id="1.10.287.1350">
    <property type="match status" value="1"/>
</dbReference>
<reference evidence="7 8" key="1">
    <citation type="submission" date="2019-11" db="EMBL/GenBank/DDBJ databases">
        <authorList>
            <person name="Jiang L.-Q."/>
        </authorList>
    </citation>
    <scope>NUCLEOTIDE SEQUENCE [LARGE SCALE GENOMIC DNA]</scope>
    <source>
        <strain evidence="7 8">YIM 132087</strain>
    </source>
</reference>
<keyword evidence="1 7" id="KW-0489">Methyltransferase</keyword>
<organism evidence="7 8">
    <name type="scientific">Nakamurella alba</name>
    <dbReference type="NCBI Taxonomy" id="2665158"/>
    <lineage>
        <taxon>Bacteria</taxon>
        <taxon>Bacillati</taxon>
        <taxon>Actinomycetota</taxon>
        <taxon>Actinomycetes</taxon>
        <taxon>Nakamurellales</taxon>
        <taxon>Nakamurellaceae</taxon>
        <taxon>Nakamurella</taxon>
    </lineage>
</organism>
<keyword evidence="8" id="KW-1185">Reference proteome</keyword>
<feature type="domain" description="O-methyltransferase C-terminal" evidence="5">
    <location>
        <begin position="99"/>
        <end position="298"/>
    </location>
</feature>
<dbReference type="PANTHER" id="PTHR43712:SF2">
    <property type="entry name" value="O-METHYLTRANSFERASE CICE"/>
    <property type="match status" value="1"/>
</dbReference>
<dbReference type="PROSITE" id="PS51683">
    <property type="entry name" value="SAM_OMT_II"/>
    <property type="match status" value="1"/>
</dbReference>
<dbReference type="EMBL" id="WLYK01000006">
    <property type="protein sequence ID" value="MTD15667.1"/>
    <property type="molecule type" value="Genomic_DNA"/>
</dbReference>
<dbReference type="Proteomes" id="UP000460221">
    <property type="component" value="Unassembled WGS sequence"/>
</dbReference>
<evidence type="ECO:0000256" key="2">
    <source>
        <dbReference type="ARBA" id="ARBA00022679"/>
    </source>
</evidence>
<protein>
    <submittedName>
        <fullName evidence="7">Methyltransferase</fullName>
    </submittedName>
</protein>
<accession>A0A7K1FNB9</accession>
<name>A0A7K1FNB9_9ACTN</name>
<dbReference type="InterPro" id="IPR016461">
    <property type="entry name" value="COMT-like"/>
</dbReference>
<keyword evidence="3" id="KW-0949">S-adenosyl-L-methionine</keyword>
<dbReference type="InterPro" id="IPR012967">
    <property type="entry name" value="COMT_dimerisation"/>
</dbReference>
<dbReference type="SUPFAM" id="SSF53335">
    <property type="entry name" value="S-adenosyl-L-methionine-dependent methyltransferases"/>
    <property type="match status" value="1"/>
</dbReference>
<dbReference type="InterPro" id="IPR036390">
    <property type="entry name" value="WH_DNA-bd_sf"/>
</dbReference>
<evidence type="ECO:0000313" key="7">
    <source>
        <dbReference type="EMBL" id="MTD15667.1"/>
    </source>
</evidence>
<dbReference type="InterPro" id="IPR036388">
    <property type="entry name" value="WH-like_DNA-bd_sf"/>
</dbReference>
<dbReference type="AlphaFoldDB" id="A0A7K1FNB9"/>
<evidence type="ECO:0000256" key="1">
    <source>
        <dbReference type="ARBA" id="ARBA00022603"/>
    </source>
</evidence>
<evidence type="ECO:0000256" key="4">
    <source>
        <dbReference type="PIRSR" id="PIRSR005739-1"/>
    </source>
</evidence>
<dbReference type="Pfam" id="PF08100">
    <property type="entry name" value="Dimerisation"/>
    <property type="match status" value="1"/>
</dbReference>
<dbReference type="PANTHER" id="PTHR43712">
    <property type="entry name" value="PUTATIVE (AFU_ORTHOLOGUE AFUA_4G14580)-RELATED"/>
    <property type="match status" value="1"/>
</dbReference>
<comment type="caution">
    <text evidence="7">The sequence shown here is derived from an EMBL/GenBank/DDBJ whole genome shotgun (WGS) entry which is preliminary data.</text>
</comment>
<dbReference type="Pfam" id="PF00891">
    <property type="entry name" value="Methyltransf_2"/>
    <property type="match status" value="1"/>
</dbReference>
<dbReference type="InterPro" id="IPR001077">
    <property type="entry name" value="COMT_C"/>
</dbReference>